<evidence type="ECO:0000259" key="1">
    <source>
        <dbReference type="Pfam" id="PF09361"/>
    </source>
</evidence>
<protein>
    <submittedName>
        <fullName evidence="2">Phasin</fullName>
    </submittedName>
</protein>
<dbReference type="EMBL" id="UIDG01000652">
    <property type="protein sequence ID" value="SUS08924.1"/>
    <property type="molecule type" value="Genomic_DNA"/>
</dbReference>
<dbReference type="NCBIfam" id="TIGR01841">
    <property type="entry name" value="phasin"/>
    <property type="match status" value="1"/>
</dbReference>
<evidence type="ECO:0000313" key="2">
    <source>
        <dbReference type="EMBL" id="SUS08924.1"/>
    </source>
</evidence>
<dbReference type="AlphaFoldDB" id="A0A380TMH6"/>
<accession>A0A380TMH6</accession>
<dbReference type="Pfam" id="PF09361">
    <property type="entry name" value="Phasin_2"/>
    <property type="match status" value="1"/>
</dbReference>
<dbReference type="InterPro" id="IPR018968">
    <property type="entry name" value="Phasin"/>
</dbReference>
<gene>
    <name evidence="2" type="ORF">DF3PB_960001</name>
</gene>
<sequence length="163" mass="17699">MAKGPEMPKVTEMLSDVSKMVSALDPSKAVDELNKLLGQMKIPGIDSDAFVAAQKRNLEALTSANRAVFEGFQAITRRQVEAFQETVAEATRAVKELGAKPSAPEAVARQADLAKQMFERTIASTKEIVEIASKASQDVANIMNSRLDASVQELKEVLQKPLK</sequence>
<reference evidence="2" key="1">
    <citation type="submission" date="2018-07" db="EMBL/GenBank/DDBJ databases">
        <authorList>
            <person name="Quirk P.G."/>
            <person name="Krulwich T.A."/>
        </authorList>
    </citation>
    <scope>NUCLEOTIDE SEQUENCE</scope>
</reference>
<organism evidence="2">
    <name type="scientific">metagenome</name>
    <dbReference type="NCBI Taxonomy" id="256318"/>
    <lineage>
        <taxon>unclassified sequences</taxon>
        <taxon>metagenomes</taxon>
    </lineage>
</organism>
<proteinExistence type="predicted"/>
<dbReference type="InterPro" id="IPR010127">
    <property type="entry name" value="Phasin_subfam-1"/>
</dbReference>
<feature type="domain" description="Phasin" evidence="1">
    <location>
        <begin position="49"/>
        <end position="146"/>
    </location>
</feature>
<name>A0A380TMH6_9ZZZZ</name>